<organism evidence="10">
    <name type="scientific">Thrips palmi</name>
    <name type="common">Melon thrips</name>
    <dbReference type="NCBI Taxonomy" id="161013"/>
    <lineage>
        <taxon>Eukaryota</taxon>
        <taxon>Metazoa</taxon>
        <taxon>Ecdysozoa</taxon>
        <taxon>Arthropoda</taxon>
        <taxon>Hexapoda</taxon>
        <taxon>Insecta</taxon>
        <taxon>Pterygota</taxon>
        <taxon>Neoptera</taxon>
        <taxon>Paraneoptera</taxon>
        <taxon>Thysanoptera</taxon>
        <taxon>Terebrantia</taxon>
        <taxon>Thripoidea</taxon>
        <taxon>Thripidae</taxon>
        <taxon>Thrips</taxon>
    </lineage>
</organism>
<dbReference type="PANTHER" id="PTHR16088:SF3">
    <property type="entry name" value="GON-4-LIKE PROTEIN"/>
    <property type="match status" value="1"/>
</dbReference>
<dbReference type="OrthoDB" id="6257037at2759"/>
<dbReference type="RefSeq" id="XP_034235782.1">
    <property type="nucleotide sequence ID" value="XM_034379891.1"/>
</dbReference>
<evidence type="ECO:0000313" key="9">
    <source>
        <dbReference type="RefSeq" id="XP_034235782.1"/>
    </source>
</evidence>
<feature type="compositionally biased region" description="Low complexity" evidence="7">
    <location>
        <begin position="1"/>
        <end position="24"/>
    </location>
</feature>
<dbReference type="SUPFAM" id="SSF46689">
    <property type="entry name" value="Homeodomain-like"/>
    <property type="match status" value="1"/>
</dbReference>
<dbReference type="RefSeq" id="XP_034235783.1">
    <property type="nucleotide sequence ID" value="XM_034379892.1"/>
</dbReference>
<dbReference type="Pfam" id="PF21227">
    <property type="entry name" value="Myb_DNA-binding_7"/>
    <property type="match status" value="1"/>
</dbReference>
<feature type="compositionally biased region" description="Acidic residues" evidence="7">
    <location>
        <begin position="122"/>
        <end position="133"/>
    </location>
</feature>
<dbReference type="InterPro" id="IPR052435">
    <property type="entry name" value="YY1-Transcr_Regul"/>
</dbReference>
<feature type="coiled-coil region" evidence="6">
    <location>
        <begin position="612"/>
        <end position="639"/>
    </location>
</feature>
<dbReference type="GO" id="GO:0006355">
    <property type="term" value="P:regulation of DNA-templated transcription"/>
    <property type="evidence" value="ECO:0007669"/>
    <property type="project" value="InterPro"/>
</dbReference>
<dbReference type="GO" id="GO:0005634">
    <property type="term" value="C:nucleus"/>
    <property type="evidence" value="ECO:0007669"/>
    <property type="project" value="UniProtKB-SubCell"/>
</dbReference>
<feature type="compositionally biased region" description="Polar residues" evidence="7">
    <location>
        <begin position="573"/>
        <end position="585"/>
    </location>
</feature>
<evidence type="ECO:0000256" key="1">
    <source>
        <dbReference type="ARBA" id="ARBA00004123"/>
    </source>
</evidence>
<feature type="region of interest" description="Disordered" evidence="7">
    <location>
        <begin position="1"/>
        <end position="32"/>
    </location>
</feature>
<dbReference type="PROSITE" id="PS51477">
    <property type="entry name" value="PAH"/>
    <property type="match status" value="1"/>
</dbReference>
<evidence type="ECO:0000256" key="5">
    <source>
        <dbReference type="PROSITE-ProRule" id="PRU00810"/>
    </source>
</evidence>
<dbReference type="Gene3D" id="1.20.1160.11">
    <property type="entry name" value="Paired amphipathic helix"/>
    <property type="match status" value="1"/>
</dbReference>
<evidence type="ECO:0000256" key="6">
    <source>
        <dbReference type="SAM" id="Coils"/>
    </source>
</evidence>
<dbReference type="GeneID" id="117642076"/>
<dbReference type="AlphaFoldDB" id="A0A6P8Y825"/>
<keyword evidence="2" id="KW-0805">Transcription regulation</keyword>
<feature type="region of interest" description="Disordered" evidence="7">
    <location>
        <begin position="52"/>
        <end position="83"/>
    </location>
</feature>
<dbReference type="KEGG" id="tpal:117642076"/>
<accession>A0A6P8Y825</accession>
<evidence type="ECO:0000313" key="8">
    <source>
        <dbReference type="Proteomes" id="UP000515158"/>
    </source>
</evidence>
<dbReference type="InterPro" id="IPR036600">
    <property type="entry name" value="PAH_sf"/>
</dbReference>
<feature type="compositionally biased region" description="Polar residues" evidence="7">
    <location>
        <begin position="136"/>
        <end position="151"/>
    </location>
</feature>
<reference evidence="9 10" key="1">
    <citation type="submission" date="2025-04" db="UniProtKB">
        <authorList>
            <consortium name="RefSeq"/>
        </authorList>
    </citation>
    <scope>IDENTIFICATION</scope>
    <source>
        <tissue evidence="9 10">Total insect</tissue>
    </source>
</reference>
<evidence type="ECO:0000256" key="2">
    <source>
        <dbReference type="ARBA" id="ARBA00023015"/>
    </source>
</evidence>
<evidence type="ECO:0000256" key="4">
    <source>
        <dbReference type="ARBA" id="ARBA00023242"/>
    </source>
</evidence>
<evidence type="ECO:0000313" key="10">
    <source>
        <dbReference type="RefSeq" id="XP_034235783.1"/>
    </source>
</evidence>
<feature type="compositionally biased region" description="Polar residues" evidence="7">
    <location>
        <begin position="499"/>
        <end position="508"/>
    </location>
</feature>
<dbReference type="GO" id="GO:0003712">
    <property type="term" value="F:transcription coregulator activity"/>
    <property type="evidence" value="ECO:0007669"/>
    <property type="project" value="TreeGrafter"/>
</dbReference>
<dbReference type="PANTHER" id="PTHR16088">
    <property type="entry name" value="YY1 ASSOCIATED PROTEIN-RELATED"/>
    <property type="match status" value="1"/>
</dbReference>
<dbReference type="SUPFAM" id="SSF47762">
    <property type="entry name" value="PAH2 domain"/>
    <property type="match status" value="1"/>
</dbReference>
<gene>
    <name evidence="9 10" type="primary">LOC117642076</name>
</gene>
<protein>
    <submittedName>
        <fullName evidence="9 10">GON-4-like protein</fullName>
    </submittedName>
</protein>
<proteinExistence type="predicted"/>
<feature type="compositionally biased region" description="Basic residues" evidence="7">
    <location>
        <begin position="448"/>
        <end position="457"/>
    </location>
</feature>
<keyword evidence="3" id="KW-0804">Transcription</keyword>
<feature type="region of interest" description="Disordered" evidence="7">
    <location>
        <begin position="564"/>
        <end position="588"/>
    </location>
</feature>
<dbReference type="InterPro" id="IPR009057">
    <property type="entry name" value="Homeodomain-like_sf"/>
</dbReference>
<evidence type="ECO:0000256" key="3">
    <source>
        <dbReference type="ARBA" id="ARBA00023163"/>
    </source>
</evidence>
<keyword evidence="4 5" id="KW-0539">Nucleus</keyword>
<feature type="region of interest" description="Disordered" evidence="7">
    <location>
        <begin position="104"/>
        <end position="158"/>
    </location>
</feature>
<dbReference type="Gene3D" id="1.10.10.60">
    <property type="entry name" value="Homeodomain-like"/>
    <property type="match status" value="1"/>
</dbReference>
<keyword evidence="6" id="KW-0175">Coiled coil</keyword>
<evidence type="ECO:0000256" key="7">
    <source>
        <dbReference type="SAM" id="MobiDB-lite"/>
    </source>
</evidence>
<comment type="subcellular location">
    <subcellularLocation>
        <location evidence="1 5">Nucleus</location>
    </subcellularLocation>
</comment>
<dbReference type="InterPro" id="IPR003822">
    <property type="entry name" value="PAH"/>
</dbReference>
<name>A0A6P8Y825_THRPL</name>
<keyword evidence="8" id="KW-1185">Reference proteome</keyword>
<sequence>MEDSSQSPIVSSTSTSSSTLSTSSVLKKTIPKVTSPLKHVTPIIKKYDYQRQAKNGKSVKKKSQGKVLEEDSTGSTPTPVHDLAAGMNSLDAALRCAEKCIASSKDPDSQADFSLDQGLESNTDDLGDIEEEGIPSSITSSSHQNAASNKSAHLRNRNRVLKKRNQLQKDLENALPLVVPDQCTMTSDKAMVFAASYIGKIRERYDSGPQFSKFMELVNELDRTQSVTDLYHRVINLFEEQPDLGEEFLLFLLPKQAIQCGKFMEHLALTEMSSFLRKLEVCFAKQPQQLRKVQASIVRLIETPDITLETVRSTILPLLRGNSYLVESFLGLLPSEQPPESKITDFDLVRCEDMDGEYSGEEETFERVEIPPENDDPFGGEHCQCCCHDSNDPTFSNRTKHCRGCGIKFIAGKIFMQTDHGLRPVRIDFPGGSMSSHIKRLKGDHPKLSRTRSRRGRLSQMASKPDDGKQGAETDDEAAFTKVKSPRQRPKISKPPGEKTTTPKSLSLNRVGCPRKPVNAKMGSSPPLLINDQEAMAVPLSSEEDKPPVLEFPMFSNMLLTSEDKDTREEQGSNKNNGTAEQSTHAPAMEVEEDVVKQEDIPDDVSNCDIVMENITTKLINIENEKEGEKEDVKIEEDAPQDVAISETDEGTEDNVKISGANFSCDNEVESKDDAEGAIWTRDEDRIILCTFQSEPDKMKTLTKISSQLPHRTLDEISSRFQILMSLIQQMQ</sequence>
<feature type="region of interest" description="Disordered" evidence="7">
    <location>
        <begin position="433"/>
        <end position="527"/>
    </location>
</feature>
<dbReference type="Proteomes" id="UP000515158">
    <property type="component" value="Unplaced"/>
</dbReference>